<dbReference type="CDD" id="cd04301">
    <property type="entry name" value="NAT_SF"/>
    <property type="match status" value="1"/>
</dbReference>
<dbReference type="SUPFAM" id="SSF55729">
    <property type="entry name" value="Acyl-CoA N-acyltransferases (Nat)"/>
    <property type="match status" value="1"/>
</dbReference>
<dbReference type="InterPro" id="IPR016181">
    <property type="entry name" value="Acyl_CoA_acyltransferase"/>
</dbReference>
<name>A0A917Q180_9BACI</name>
<organism evidence="4 5">
    <name type="scientific">Lentibacillus kapialis</name>
    <dbReference type="NCBI Taxonomy" id="340214"/>
    <lineage>
        <taxon>Bacteria</taxon>
        <taxon>Bacillati</taxon>
        <taxon>Bacillota</taxon>
        <taxon>Bacilli</taxon>
        <taxon>Bacillales</taxon>
        <taxon>Bacillaceae</taxon>
        <taxon>Lentibacillus</taxon>
    </lineage>
</organism>
<dbReference type="PANTHER" id="PTHR43420">
    <property type="entry name" value="ACETYLTRANSFERASE"/>
    <property type="match status" value="1"/>
</dbReference>
<keyword evidence="1" id="KW-0808">Transferase</keyword>
<gene>
    <name evidence="4" type="ORF">GCM10007063_28680</name>
</gene>
<dbReference type="PANTHER" id="PTHR43420:SF47">
    <property type="entry name" value="N-ACETYLTRANSFERASE DOMAIN-CONTAINING PROTEIN"/>
    <property type="match status" value="1"/>
</dbReference>
<accession>A0A917Q180</accession>
<dbReference type="Pfam" id="PF13673">
    <property type="entry name" value="Acetyltransf_10"/>
    <property type="match status" value="1"/>
</dbReference>
<dbReference type="PROSITE" id="PS51186">
    <property type="entry name" value="GNAT"/>
    <property type="match status" value="1"/>
</dbReference>
<dbReference type="InterPro" id="IPR050680">
    <property type="entry name" value="YpeA/RimI_acetyltransf"/>
</dbReference>
<feature type="domain" description="N-acetyltransferase" evidence="3">
    <location>
        <begin position="1"/>
        <end position="146"/>
    </location>
</feature>
<dbReference type="Proteomes" id="UP000658382">
    <property type="component" value="Unassembled WGS sequence"/>
</dbReference>
<evidence type="ECO:0000313" key="4">
    <source>
        <dbReference type="EMBL" id="GGK04622.1"/>
    </source>
</evidence>
<keyword evidence="5" id="KW-1185">Reference proteome</keyword>
<reference evidence="4" key="2">
    <citation type="submission" date="2020-09" db="EMBL/GenBank/DDBJ databases">
        <authorList>
            <person name="Sun Q."/>
            <person name="Ohkuma M."/>
        </authorList>
    </citation>
    <scope>NUCLEOTIDE SEQUENCE</scope>
    <source>
        <strain evidence="4">JCM 12580</strain>
    </source>
</reference>
<keyword evidence="2" id="KW-0012">Acyltransferase</keyword>
<evidence type="ECO:0000313" key="5">
    <source>
        <dbReference type="Proteomes" id="UP000658382"/>
    </source>
</evidence>
<dbReference type="InterPro" id="IPR000182">
    <property type="entry name" value="GNAT_dom"/>
</dbReference>
<evidence type="ECO:0000259" key="3">
    <source>
        <dbReference type="PROSITE" id="PS51186"/>
    </source>
</evidence>
<dbReference type="GO" id="GO:0016747">
    <property type="term" value="F:acyltransferase activity, transferring groups other than amino-acyl groups"/>
    <property type="evidence" value="ECO:0007669"/>
    <property type="project" value="InterPro"/>
</dbReference>
<dbReference type="EMBL" id="BMNQ01000054">
    <property type="protein sequence ID" value="GGK04622.1"/>
    <property type="molecule type" value="Genomic_DNA"/>
</dbReference>
<proteinExistence type="predicted"/>
<evidence type="ECO:0000256" key="1">
    <source>
        <dbReference type="ARBA" id="ARBA00022679"/>
    </source>
</evidence>
<dbReference type="Gene3D" id="3.40.630.30">
    <property type="match status" value="1"/>
</dbReference>
<dbReference type="AlphaFoldDB" id="A0A917Q180"/>
<comment type="caution">
    <text evidence="4">The sequence shown here is derived from an EMBL/GenBank/DDBJ whole genome shotgun (WGS) entry which is preliminary data.</text>
</comment>
<dbReference type="RefSeq" id="WP_188633795.1">
    <property type="nucleotide sequence ID" value="NZ_BMNQ01000054.1"/>
</dbReference>
<evidence type="ECO:0000256" key="2">
    <source>
        <dbReference type="ARBA" id="ARBA00023315"/>
    </source>
</evidence>
<protein>
    <submittedName>
        <fullName evidence="4">N-acetyltransferase</fullName>
    </submittedName>
</protein>
<sequence length="146" mass="16349">MAIRNATKQETRQIMHHSLQVLNESSMGHIPAKQEKAEQMISPFLASGGYYLVYAVNGNLQGWIGVGSTIDPYTDNLVGIIPELYVLYQYRKQGIAEALCKEALVRLQESGYTAVQLNVFAGNSIKSFYERLGFQAVTTLMEKRID</sequence>
<reference evidence="4" key="1">
    <citation type="journal article" date="2014" name="Int. J. Syst. Evol. Microbiol.">
        <title>Complete genome sequence of Corynebacterium casei LMG S-19264T (=DSM 44701T), isolated from a smear-ripened cheese.</title>
        <authorList>
            <consortium name="US DOE Joint Genome Institute (JGI-PGF)"/>
            <person name="Walter F."/>
            <person name="Albersmeier A."/>
            <person name="Kalinowski J."/>
            <person name="Ruckert C."/>
        </authorList>
    </citation>
    <scope>NUCLEOTIDE SEQUENCE</scope>
    <source>
        <strain evidence="4">JCM 12580</strain>
    </source>
</reference>